<gene>
    <name evidence="2" type="ORF">C7I84_22620</name>
</gene>
<dbReference type="Proteomes" id="UP000241229">
    <property type="component" value="Unassembled WGS sequence"/>
</dbReference>
<dbReference type="AlphaFoldDB" id="A0A2P7RZK5"/>
<dbReference type="EMBL" id="PXYK01000026">
    <property type="protein sequence ID" value="PSJ55667.1"/>
    <property type="molecule type" value="Genomic_DNA"/>
</dbReference>
<keyword evidence="3" id="KW-1185">Reference proteome</keyword>
<keyword evidence="1" id="KW-0472">Membrane</keyword>
<keyword evidence="1" id="KW-1133">Transmembrane helix</keyword>
<evidence type="ECO:0000313" key="2">
    <source>
        <dbReference type="EMBL" id="PSJ55667.1"/>
    </source>
</evidence>
<reference evidence="2 3" key="1">
    <citation type="submission" date="2018-03" db="EMBL/GenBank/DDBJ databases">
        <title>The draft genome of Mesorhizobium sp. 6GN-30.</title>
        <authorList>
            <person name="Liu L."/>
            <person name="Li L."/>
            <person name="Wang T."/>
            <person name="Zhang X."/>
            <person name="Liang L."/>
        </authorList>
    </citation>
    <scope>NUCLEOTIDE SEQUENCE [LARGE SCALE GENOMIC DNA]</scope>
    <source>
        <strain evidence="2 3">6GN30</strain>
    </source>
</reference>
<sequence>MTLGWPLFLWSLLTALVAALSFGPSFAHVLESVPRIQLWSPELWRETTVFNQQYRLFAVVGAPVDLLAIITPAVLTLMLRGQSPAFGLALAATVLFAAALIAWIAIVLPANNILATWKPGPMPENFETIRRQWETGHMVVAAAKSAGLVALFSALLTIQSSP</sequence>
<comment type="caution">
    <text evidence="2">The sequence shown here is derived from an EMBL/GenBank/DDBJ whole genome shotgun (WGS) entry which is preliminary data.</text>
</comment>
<feature type="transmembrane region" description="Helical" evidence="1">
    <location>
        <begin position="56"/>
        <end position="79"/>
    </location>
</feature>
<evidence type="ECO:0008006" key="4">
    <source>
        <dbReference type="Google" id="ProtNLM"/>
    </source>
</evidence>
<proteinExistence type="predicted"/>
<name>A0A2P7RZK5_9HYPH</name>
<evidence type="ECO:0000313" key="3">
    <source>
        <dbReference type="Proteomes" id="UP000241229"/>
    </source>
</evidence>
<dbReference type="OrthoDB" id="8277996at2"/>
<protein>
    <recommendedName>
        <fullName evidence="4">DUF1772 domain-containing protein</fullName>
    </recommendedName>
</protein>
<accession>A0A2P7RZK5</accession>
<dbReference type="RefSeq" id="WP_106774491.1">
    <property type="nucleotide sequence ID" value="NZ_PXYK01000026.1"/>
</dbReference>
<keyword evidence="1" id="KW-0812">Transmembrane</keyword>
<evidence type="ECO:0000256" key="1">
    <source>
        <dbReference type="SAM" id="Phobius"/>
    </source>
</evidence>
<organism evidence="2 3">
    <name type="scientific">Kumtagia ephedrae</name>
    <dbReference type="NCBI Taxonomy" id="2116701"/>
    <lineage>
        <taxon>Bacteria</taxon>
        <taxon>Pseudomonadati</taxon>
        <taxon>Pseudomonadota</taxon>
        <taxon>Alphaproteobacteria</taxon>
        <taxon>Hyphomicrobiales</taxon>
        <taxon>Phyllobacteriaceae</taxon>
        <taxon>Kumtagia</taxon>
    </lineage>
</organism>
<feature type="transmembrane region" description="Helical" evidence="1">
    <location>
        <begin position="138"/>
        <end position="158"/>
    </location>
</feature>
<feature type="transmembrane region" description="Helical" evidence="1">
    <location>
        <begin position="86"/>
        <end position="108"/>
    </location>
</feature>